<keyword evidence="3" id="KW-1185">Reference proteome</keyword>
<dbReference type="Proteomes" id="UP000634136">
    <property type="component" value="Unassembled WGS sequence"/>
</dbReference>
<sequence>MRKASPTVLSSTTAELFPKRGYQAPGRSQGVNHRYCPIPS</sequence>
<evidence type="ECO:0000313" key="3">
    <source>
        <dbReference type="Proteomes" id="UP000634136"/>
    </source>
</evidence>
<proteinExistence type="predicted"/>
<accession>A0A834SQM4</accession>
<name>A0A834SQM4_9FABA</name>
<organism evidence="2 3">
    <name type="scientific">Senna tora</name>
    <dbReference type="NCBI Taxonomy" id="362788"/>
    <lineage>
        <taxon>Eukaryota</taxon>
        <taxon>Viridiplantae</taxon>
        <taxon>Streptophyta</taxon>
        <taxon>Embryophyta</taxon>
        <taxon>Tracheophyta</taxon>
        <taxon>Spermatophyta</taxon>
        <taxon>Magnoliopsida</taxon>
        <taxon>eudicotyledons</taxon>
        <taxon>Gunneridae</taxon>
        <taxon>Pentapetalae</taxon>
        <taxon>rosids</taxon>
        <taxon>fabids</taxon>
        <taxon>Fabales</taxon>
        <taxon>Fabaceae</taxon>
        <taxon>Caesalpinioideae</taxon>
        <taxon>Cassia clade</taxon>
        <taxon>Senna</taxon>
    </lineage>
</organism>
<feature type="region of interest" description="Disordered" evidence="1">
    <location>
        <begin position="19"/>
        <end position="40"/>
    </location>
</feature>
<gene>
    <name evidence="2" type="ORF">G2W53_037603</name>
</gene>
<comment type="caution">
    <text evidence="2">The sequence shown here is derived from an EMBL/GenBank/DDBJ whole genome shotgun (WGS) entry which is preliminary data.</text>
</comment>
<evidence type="ECO:0000256" key="1">
    <source>
        <dbReference type="SAM" id="MobiDB-lite"/>
    </source>
</evidence>
<dbReference type="EMBL" id="JAAIUW010000012">
    <property type="protein sequence ID" value="KAF7805442.1"/>
    <property type="molecule type" value="Genomic_DNA"/>
</dbReference>
<reference evidence="2" key="1">
    <citation type="submission" date="2020-09" db="EMBL/GenBank/DDBJ databases">
        <title>Genome-Enabled Discovery of Anthraquinone Biosynthesis in Senna tora.</title>
        <authorList>
            <person name="Kang S.-H."/>
            <person name="Pandey R.P."/>
            <person name="Lee C.-M."/>
            <person name="Sim J.-S."/>
            <person name="Jeong J.-T."/>
            <person name="Choi B.-S."/>
            <person name="Jung M."/>
            <person name="Ginzburg D."/>
            <person name="Zhao K."/>
            <person name="Won S.Y."/>
            <person name="Oh T.-J."/>
            <person name="Yu Y."/>
            <person name="Kim N.-H."/>
            <person name="Lee O.R."/>
            <person name="Lee T.-H."/>
            <person name="Bashyal P."/>
            <person name="Kim T.-S."/>
            <person name="Lee W.-H."/>
            <person name="Kawkins C."/>
            <person name="Kim C.-K."/>
            <person name="Kim J.S."/>
            <person name="Ahn B.O."/>
            <person name="Rhee S.Y."/>
            <person name="Sohng J.K."/>
        </authorList>
    </citation>
    <scope>NUCLEOTIDE SEQUENCE</scope>
    <source>
        <tissue evidence="2">Leaf</tissue>
    </source>
</reference>
<dbReference type="AlphaFoldDB" id="A0A834SQM4"/>
<evidence type="ECO:0000313" key="2">
    <source>
        <dbReference type="EMBL" id="KAF7805442.1"/>
    </source>
</evidence>
<protein>
    <submittedName>
        <fullName evidence="2">Uncharacterized protein</fullName>
    </submittedName>
</protein>